<reference evidence="12 13" key="1">
    <citation type="submission" date="2018-03" db="EMBL/GenBank/DDBJ databases">
        <title>Genomic Encyclopedia of Archaeal and Bacterial Type Strains, Phase II (KMG-II): from individual species to whole genera.</title>
        <authorList>
            <person name="Goeker M."/>
        </authorList>
    </citation>
    <scope>NUCLEOTIDE SEQUENCE [LARGE SCALE GENOMIC DNA]</scope>
    <source>
        <strain evidence="12 13">DSM 45601</strain>
    </source>
</reference>
<keyword evidence="9" id="KW-0472">Membrane</keyword>
<dbReference type="AlphaFoldDB" id="A0A2T0QAM4"/>
<dbReference type="EMBL" id="PVZC01000002">
    <property type="protein sequence ID" value="PRY00893.1"/>
    <property type="molecule type" value="Genomic_DNA"/>
</dbReference>
<dbReference type="GO" id="GO:0005524">
    <property type="term" value="F:ATP binding"/>
    <property type="evidence" value="ECO:0007669"/>
    <property type="project" value="UniProtKB-KW"/>
</dbReference>
<dbReference type="FunFam" id="3.40.50.300:FF:000016">
    <property type="entry name" value="Oligopeptide ABC transporter ATP-binding component"/>
    <property type="match status" value="1"/>
</dbReference>
<feature type="domain" description="ABC transporter" evidence="11">
    <location>
        <begin position="33"/>
        <end position="293"/>
    </location>
</feature>
<evidence type="ECO:0000256" key="4">
    <source>
        <dbReference type="ARBA" id="ARBA00022475"/>
    </source>
</evidence>
<evidence type="ECO:0000256" key="1">
    <source>
        <dbReference type="ARBA" id="ARBA00004202"/>
    </source>
</evidence>
<feature type="region of interest" description="Disordered" evidence="10">
    <location>
        <begin position="359"/>
        <end position="387"/>
    </location>
</feature>
<dbReference type="InterPro" id="IPR003593">
    <property type="entry name" value="AAA+_ATPase"/>
</dbReference>
<keyword evidence="6" id="KW-0547">Nucleotide-binding</keyword>
<dbReference type="InterPro" id="IPR050388">
    <property type="entry name" value="ABC_Ni/Peptide_Import"/>
</dbReference>
<dbReference type="PROSITE" id="PS00211">
    <property type="entry name" value="ABC_TRANSPORTER_1"/>
    <property type="match status" value="1"/>
</dbReference>
<dbReference type="InterPro" id="IPR027417">
    <property type="entry name" value="P-loop_NTPase"/>
</dbReference>
<dbReference type="SMART" id="SM00382">
    <property type="entry name" value="AAA"/>
    <property type="match status" value="1"/>
</dbReference>
<feature type="region of interest" description="Disordered" evidence="10">
    <location>
        <begin position="1"/>
        <end position="23"/>
    </location>
</feature>
<keyword evidence="8" id="KW-1278">Translocase</keyword>
<dbReference type="CDD" id="cd03257">
    <property type="entry name" value="ABC_NikE_OppD_transporters"/>
    <property type="match status" value="1"/>
</dbReference>
<sequence>MRAGERAAEAGGAPAAQAGGAPGAPGGEVLVELRGLKTHFFTDEGTVRAVDGVDLEIRRGRTLCVVGESGCGKSITARSILQLVEAPGRVVDGRILLRRGGADGGPGEVVDLAGLKPGGKEIRSVRGKDIAMIFQEPMTSLSLVHTVGNQMVEAIRVHNDVGKREARERAVELLGMVNIPNPGRLVDSYPFQFSGGMRQRVMIAMALSCDPGLLIADEPTTALDVTTQAQIMELLKRLQRELGMAIMFITHDMGVVAEMADDVAIMYLGKVVEKGPVDDIFHDPKHPYTRALLESIPKIGHRRRERLRSIKGIVPDPANRPAGCVFHTRCDAFMPGRCDATVPPPVALGPDRQVRCLLYGGDGGPAPGAPDAQTAAPEPTPESSHGD</sequence>
<comment type="caution">
    <text evidence="12">The sequence shown here is derived from an EMBL/GenBank/DDBJ whole genome shotgun (WGS) entry which is preliminary data.</text>
</comment>
<comment type="subcellular location">
    <subcellularLocation>
        <location evidence="1">Cell membrane</location>
        <topology evidence="1">Peripheral membrane protein</topology>
    </subcellularLocation>
</comment>
<proteinExistence type="inferred from homology"/>
<keyword evidence="3" id="KW-0813">Transport</keyword>
<evidence type="ECO:0000256" key="6">
    <source>
        <dbReference type="ARBA" id="ARBA00022741"/>
    </source>
</evidence>
<feature type="compositionally biased region" description="Low complexity" evidence="10">
    <location>
        <begin position="9"/>
        <end position="19"/>
    </location>
</feature>
<accession>A0A2T0QAM4</accession>
<dbReference type="InterPro" id="IPR013563">
    <property type="entry name" value="Oligopep_ABC_C"/>
</dbReference>
<comment type="similarity">
    <text evidence="2">Belongs to the ABC transporter superfamily.</text>
</comment>
<evidence type="ECO:0000256" key="2">
    <source>
        <dbReference type="ARBA" id="ARBA00005417"/>
    </source>
</evidence>
<gene>
    <name evidence="12" type="ORF">CLV72_102525</name>
</gene>
<evidence type="ECO:0000256" key="7">
    <source>
        <dbReference type="ARBA" id="ARBA00022840"/>
    </source>
</evidence>
<keyword evidence="13" id="KW-1185">Reference proteome</keyword>
<organism evidence="12 13">
    <name type="scientific">Allonocardiopsis opalescens</name>
    <dbReference type="NCBI Taxonomy" id="1144618"/>
    <lineage>
        <taxon>Bacteria</taxon>
        <taxon>Bacillati</taxon>
        <taxon>Actinomycetota</taxon>
        <taxon>Actinomycetes</taxon>
        <taxon>Streptosporangiales</taxon>
        <taxon>Allonocardiopsis</taxon>
    </lineage>
</organism>
<keyword evidence="5" id="KW-0997">Cell inner membrane</keyword>
<dbReference type="Pfam" id="PF00005">
    <property type="entry name" value="ABC_tran"/>
    <property type="match status" value="1"/>
</dbReference>
<dbReference type="Gene3D" id="3.40.50.300">
    <property type="entry name" value="P-loop containing nucleotide triphosphate hydrolases"/>
    <property type="match status" value="1"/>
</dbReference>
<evidence type="ECO:0000313" key="12">
    <source>
        <dbReference type="EMBL" id="PRY00893.1"/>
    </source>
</evidence>
<evidence type="ECO:0000256" key="9">
    <source>
        <dbReference type="ARBA" id="ARBA00023136"/>
    </source>
</evidence>
<dbReference type="SUPFAM" id="SSF52540">
    <property type="entry name" value="P-loop containing nucleoside triphosphate hydrolases"/>
    <property type="match status" value="1"/>
</dbReference>
<keyword evidence="7 12" id="KW-0067">ATP-binding</keyword>
<protein>
    <submittedName>
        <fullName evidence="12">Peptide/nickel transport system ATP-binding protein</fullName>
    </submittedName>
</protein>
<dbReference type="NCBIfam" id="TIGR01727">
    <property type="entry name" value="oligo_HPY"/>
    <property type="match status" value="1"/>
</dbReference>
<dbReference type="GO" id="GO:0016887">
    <property type="term" value="F:ATP hydrolysis activity"/>
    <property type="evidence" value="ECO:0007669"/>
    <property type="project" value="InterPro"/>
</dbReference>
<evidence type="ECO:0000259" key="11">
    <source>
        <dbReference type="PROSITE" id="PS50893"/>
    </source>
</evidence>
<dbReference type="PANTHER" id="PTHR43297">
    <property type="entry name" value="OLIGOPEPTIDE TRANSPORT ATP-BINDING PROTEIN APPD"/>
    <property type="match status" value="1"/>
</dbReference>
<name>A0A2T0QAM4_9ACTN</name>
<dbReference type="PROSITE" id="PS50893">
    <property type="entry name" value="ABC_TRANSPORTER_2"/>
    <property type="match status" value="1"/>
</dbReference>
<dbReference type="GO" id="GO:0015833">
    <property type="term" value="P:peptide transport"/>
    <property type="evidence" value="ECO:0007669"/>
    <property type="project" value="InterPro"/>
</dbReference>
<evidence type="ECO:0000256" key="3">
    <source>
        <dbReference type="ARBA" id="ARBA00022448"/>
    </source>
</evidence>
<dbReference type="Proteomes" id="UP000237846">
    <property type="component" value="Unassembled WGS sequence"/>
</dbReference>
<keyword evidence="4" id="KW-1003">Cell membrane</keyword>
<evidence type="ECO:0000256" key="10">
    <source>
        <dbReference type="SAM" id="MobiDB-lite"/>
    </source>
</evidence>
<dbReference type="GO" id="GO:0005886">
    <property type="term" value="C:plasma membrane"/>
    <property type="evidence" value="ECO:0007669"/>
    <property type="project" value="UniProtKB-SubCell"/>
</dbReference>
<dbReference type="Pfam" id="PF08352">
    <property type="entry name" value="oligo_HPY"/>
    <property type="match status" value="1"/>
</dbReference>
<evidence type="ECO:0000256" key="5">
    <source>
        <dbReference type="ARBA" id="ARBA00022519"/>
    </source>
</evidence>
<dbReference type="InterPro" id="IPR017871">
    <property type="entry name" value="ABC_transporter-like_CS"/>
</dbReference>
<dbReference type="PANTHER" id="PTHR43297:SF14">
    <property type="entry name" value="ATPASE AAA-TYPE CORE DOMAIN-CONTAINING PROTEIN"/>
    <property type="match status" value="1"/>
</dbReference>
<dbReference type="InterPro" id="IPR003439">
    <property type="entry name" value="ABC_transporter-like_ATP-bd"/>
</dbReference>
<evidence type="ECO:0000313" key="13">
    <source>
        <dbReference type="Proteomes" id="UP000237846"/>
    </source>
</evidence>
<evidence type="ECO:0000256" key="8">
    <source>
        <dbReference type="ARBA" id="ARBA00022967"/>
    </source>
</evidence>